<evidence type="ECO:0000313" key="1">
    <source>
        <dbReference type="EMBL" id="OAF08129.1"/>
    </source>
</evidence>
<sequence length="163" mass="18880">MINRPARDQLSRNLRRLIAGAITNHRFERSTPESEEDAAILAIADMSWLLYSDMKEHRLVGRYSIDPSWRREVLRWVLFLDNDFEYRWPRISLPGLSPMRRARPVVTRWLSGPNTISHERAAEFLAAGDYNAWPFISRSEYKHAVGHPRRLAGGQGASRRPAT</sequence>
<organism evidence="1 2">
    <name type="scientific">Bradyrhizobium centrolobii</name>
    <dbReference type="NCBI Taxonomy" id="1505087"/>
    <lineage>
        <taxon>Bacteria</taxon>
        <taxon>Pseudomonadati</taxon>
        <taxon>Pseudomonadota</taxon>
        <taxon>Alphaproteobacteria</taxon>
        <taxon>Hyphomicrobiales</taxon>
        <taxon>Nitrobacteraceae</taxon>
        <taxon>Bradyrhizobium</taxon>
    </lineage>
</organism>
<dbReference type="AlphaFoldDB" id="A0A176YNY1"/>
<comment type="caution">
    <text evidence="1">The sequence shown here is derived from an EMBL/GenBank/DDBJ whole genome shotgun (WGS) entry which is preliminary data.</text>
</comment>
<proteinExistence type="predicted"/>
<protein>
    <submittedName>
        <fullName evidence="1">Uncharacterized protein</fullName>
    </submittedName>
</protein>
<keyword evidence="2" id="KW-1185">Reference proteome</keyword>
<gene>
    <name evidence="1" type="ORF">AYJ54_15415</name>
</gene>
<dbReference type="EMBL" id="LUUB01000063">
    <property type="protein sequence ID" value="OAF08129.1"/>
    <property type="molecule type" value="Genomic_DNA"/>
</dbReference>
<reference evidence="1 2" key="1">
    <citation type="submission" date="2016-03" db="EMBL/GenBank/DDBJ databases">
        <title>Draft Genome Sequence of the Strain BR 10245 (Bradyrhizobium sp.) isolated from nodules of Centrolobium paraense.</title>
        <authorList>
            <person name="Simoes-Araujo J.L.Sr."/>
            <person name="Barauna A.C."/>
            <person name="Silva K."/>
            <person name="Zilli J.E."/>
        </authorList>
    </citation>
    <scope>NUCLEOTIDE SEQUENCE [LARGE SCALE GENOMIC DNA]</scope>
    <source>
        <strain evidence="1 2">BR 10245</strain>
    </source>
</reference>
<evidence type="ECO:0000313" key="2">
    <source>
        <dbReference type="Proteomes" id="UP000076959"/>
    </source>
</evidence>
<dbReference type="OrthoDB" id="756394at2"/>
<dbReference type="Proteomes" id="UP000076959">
    <property type="component" value="Unassembled WGS sequence"/>
</dbReference>
<dbReference type="RefSeq" id="WP_063701509.1">
    <property type="nucleotide sequence ID" value="NZ_LUUB01000063.1"/>
</dbReference>
<accession>A0A176YNY1</accession>
<name>A0A176YNY1_9BRAD</name>